<feature type="region of interest" description="Disordered" evidence="1">
    <location>
        <begin position="1"/>
        <end position="40"/>
    </location>
</feature>
<feature type="region of interest" description="Disordered" evidence="1">
    <location>
        <begin position="258"/>
        <end position="280"/>
    </location>
</feature>
<feature type="compositionally biased region" description="Basic residues" evidence="1">
    <location>
        <begin position="258"/>
        <end position="268"/>
    </location>
</feature>
<protein>
    <submittedName>
        <fullName evidence="2">Uncharacterized protein</fullName>
    </submittedName>
</protein>
<organism evidence="2">
    <name type="scientific">Pectinophora gossypiella</name>
    <name type="common">Cotton pink bollworm</name>
    <name type="synonym">Depressaria gossypiella</name>
    <dbReference type="NCBI Taxonomy" id="13191"/>
    <lineage>
        <taxon>Eukaryota</taxon>
        <taxon>Metazoa</taxon>
        <taxon>Ecdysozoa</taxon>
        <taxon>Arthropoda</taxon>
        <taxon>Hexapoda</taxon>
        <taxon>Insecta</taxon>
        <taxon>Pterygota</taxon>
        <taxon>Neoptera</taxon>
        <taxon>Endopterygota</taxon>
        <taxon>Lepidoptera</taxon>
        <taxon>Glossata</taxon>
        <taxon>Ditrysia</taxon>
        <taxon>Gelechioidea</taxon>
        <taxon>Gelechiidae</taxon>
        <taxon>Apatetrinae</taxon>
        <taxon>Pectinophora</taxon>
    </lineage>
</organism>
<dbReference type="OrthoDB" id="8951118at2759"/>
<feature type="non-terminal residue" evidence="2">
    <location>
        <position position="1"/>
    </location>
</feature>
<accession>A0A1E1W6F9</accession>
<reference evidence="2" key="1">
    <citation type="submission" date="2015-09" db="EMBL/GenBank/DDBJ databases">
        <title>De novo assembly of Pectinophora gossypiella (Pink Bollworm) gut transcriptome.</title>
        <authorList>
            <person name="Tassone E.E."/>
        </authorList>
    </citation>
    <scope>NUCLEOTIDE SEQUENCE</scope>
</reference>
<proteinExistence type="predicted"/>
<sequence>EGKRSTSPNTVSSTSHHIRHDNDSRALTSRLEPNHIKNNDTRSIVSRSTLVLDALGAATQDQNISKTERFIADCELGRTKRVPRVELSELDWVVEAPSRWIIPDTSEKRNASERSSTGQSVTRSEVHKPGTRRSVSQDEMRRSGSKLSITGVGSTTSDRFRSTRAESRFSTRSSENVGVGSSERFPLLDRYKRARVLKRRTDVGRSKAAPSALSTKIENGLRLRSRLLKKPLKLKAKEKPTRKHVAAQMVKQVKKNIARKKSEKKNTKRCSPSKCSGEVGYNWEDERPLKYFKVNSQNRTALQAIPEPG</sequence>
<dbReference type="AlphaFoldDB" id="A0A1E1W6F9"/>
<evidence type="ECO:0000313" key="2">
    <source>
        <dbReference type="EMBL" id="JAT82566.1"/>
    </source>
</evidence>
<feature type="region of interest" description="Disordered" evidence="1">
    <location>
        <begin position="105"/>
        <end position="180"/>
    </location>
</feature>
<feature type="compositionally biased region" description="Polar residues" evidence="1">
    <location>
        <begin position="1"/>
        <end position="15"/>
    </location>
</feature>
<feature type="compositionally biased region" description="Basic and acidic residues" evidence="1">
    <location>
        <begin position="158"/>
        <end position="169"/>
    </location>
</feature>
<name>A0A1E1W6F9_PECGO</name>
<feature type="compositionally biased region" description="Polar residues" evidence="1">
    <location>
        <begin position="145"/>
        <end position="157"/>
    </location>
</feature>
<feature type="compositionally biased region" description="Polar residues" evidence="1">
    <location>
        <begin position="113"/>
        <end position="123"/>
    </location>
</feature>
<dbReference type="EMBL" id="GDQN01008488">
    <property type="protein sequence ID" value="JAT82566.1"/>
    <property type="molecule type" value="Transcribed_RNA"/>
</dbReference>
<evidence type="ECO:0000256" key="1">
    <source>
        <dbReference type="SAM" id="MobiDB-lite"/>
    </source>
</evidence>
<gene>
    <name evidence="2" type="ORF">g.2530</name>
</gene>
<feature type="non-terminal residue" evidence="2">
    <location>
        <position position="309"/>
    </location>
</feature>